<protein>
    <recommendedName>
        <fullName evidence="6">ADP-ribosylation factor</fullName>
    </recommendedName>
</protein>
<dbReference type="InterPro" id="IPR027417">
    <property type="entry name" value="P-loop_NTPase"/>
</dbReference>
<evidence type="ECO:0000313" key="5">
    <source>
        <dbReference type="EMBL" id="CCC91574.1"/>
    </source>
</evidence>
<feature type="binding site" evidence="3">
    <location>
        <begin position="11"/>
        <end position="18"/>
    </location>
    <ligand>
        <name>GTP</name>
        <dbReference type="ChEBI" id="CHEBI:37565"/>
    </ligand>
</feature>
<dbReference type="AlphaFoldDB" id="G0UQB3"/>
<dbReference type="Gene3D" id="3.40.50.300">
    <property type="entry name" value="P-loop containing nucleotide triphosphate hydrolases"/>
    <property type="match status" value="1"/>
</dbReference>
<name>G0UQB3_TRYCI</name>
<feature type="binding site" evidence="3">
    <location>
        <position position="72"/>
    </location>
    <ligand>
        <name>GTP</name>
        <dbReference type="ChEBI" id="CHEBI:37565"/>
    </ligand>
</feature>
<sequence>MSESLTIYVVGPTSSGKTTLLRQLISMSNDDVLLIDQAHPVPTKGQELHTLTVKSAENKGSFRTVELRELGGDMAPLWENFISMRLRSAGNNPHRFALMFVVDALSSHLLPLAYITFAKLRDDKGVCKDWPALILLNKVTGGNAMTRREADFFLPTVADDGVELLAVDSWNGVGLMDTLMWIRKFAFSP</sequence>
<dbReference type="EMBL" id="HE575320">
    <property type="protein sequence ID" value="CCC91574.1"/>
    <property type="molecule type" value="Genomic_DNA"/>
</dbReference>
<evidence type="ECO:0000256" key="4">
    <source>
        <dbReference type="PIRSR" id="PIRSR606689-2"/>
    </source>
</evidence>
<dbReference type="InterPro" id="IPR006689">
    <property type="entry name" value="Small_GTPase_ARF/SAR"/>
</dbReference>
<evidence type="ECO:0008006" key="6">
    <source>
        <dbReference type="Google" id="ProtNLM"/>
    </source>
</evidence>
<organism evidence="5">
    <name type="scientific">Trypanosoma congolense (strain IL3000)</name>
    <dbReference type="NCBI Taxonomy" id="1068625"/>
    <lineage>
        <taxon>Eukaryota</taxon>
        <taxon>Discoba</taxon>
        <taxon>Euglenozoa</taxon>
        <taxon>Kinetoplastea</taxon>
        <taxon>Metakinetoplastina</taxon>
        <taxon>Trypanosomatida</taxon>
        <taxon>Trypanosomatidae</taxon>
        <taxon>Trypanosoma</taxon>
        <taxon>Nannomonas</taxon>
    </lineage>
</organism>
<reference evidence="5" key="1">
    <citation type="journal article" date="2012" name="Proc. Natl. Acad. Sci. U.S.A.">
        <title>Antigenic diversity is generated by distinct evolutionary mechanisms in African trypanosome species.</title>
        <authorList>
            <person name="Jackson A.P."/>
            <person name="Berry A."/>
            <person name="Aslett M."/>
            <person name="Allison H.C."/>
            <person name="Burton P."/>
            <person name="Vavrova-Anderson J."/>
            <person name="Brown R."/>
            <person name="Browne H."/>
            <person name="Corton N."/>
            <person name="Hauser H."/>
            <person name="Gamble J."/>
            <person name="Gilderthorp R."/>
            <person name="Marcello L."/>
            <person name="McQuillan J."/>
            <person name="Otto T.D."/>
            <person name="Quail M.A."/>
            <person name="Sanders M.J."/>
            <person name="van Tonder A."/>
            <person name="Ginger M.L."/>
            <person name="Field M.C."/>
            <person name="Barry J.D."/>
            <person name="Hertz-Fowler C."/>
            <person name="Berriman M."/>
        </authorList>
    </citation>
    <scope>NUCLEOTIDE SEQUENCE</scope>
    <source>
        <strain evidence="5">IL3000</strain>
    </source>
</reference>
<accession>G0UQB3</accession>
<dbReference type="PANTHER" id="PTHR46688:SF1">
    <property type="entry name" value="ADP-RIBOSYLATION FACTOR-LIKE PROTEIN 16"/>
    <property type="match status" value="1"/>
</dbReference>
<feature type="binding site" evidence="4">
    <location>
        <position position="18"/>
    </location>
    <ligand>
        <name>Mg(2+)</name>
        <dbReference type="ChEBI" id="CHEBI:18420"/>
    </ligand>
</feature>
<gene>
    <name evidence="5" type="ORF">TCIL3000_7_3880</name>
</gene>
<keyword evidence="1 3" id="KW-0547">Nucleotide-binding</keyword>
<keyword evidence="4" id="KW-0460">Magnesium</keyword>
<dbReference type="GO" id="GO:0003924">
    <property type="term" value="F:GTPase activity"/>
    <property type="evidence" value="ECO:0007669"/>
    <property type="project" value="InterPro"/>
</dbReference>
<evidence type="ECO:0000256" key="2">
    <source>
        <dbReference type="ARBA" id="ARBA00023134"/>
    </source>
</evidence>
<proteinExistence type="predicted"/>
<keyword evidence="2 3" id="KW-0342">GTP-binding</keyword>
<keyword evidence="4" id="KW-0479">Metal-binding</keyword>
<feature type="binding site" evidence="4">
    <location>
        <position position="43"/>
    </location>
    <ligand>
        <name>Mg(2+)</name>
        <dbReference type="ChEBI" id="CHEBI:18420"/>
    </ligand>
</feature>
<evidence type="ECO:0000256" key="3">
    <source>
        <dbReference type="PIRSR" id="PIRSR606689-1"/>
    </source>
</evidence>
<dbReference type="VEuPathDB" id="TriTrypDB:TcIL3000_7_3880"/>
<dbReference type="GO" id="GO:0046872">
    <property type="term" value="F:metal ion binding"/>
    <property type="evidence" value="ECO:0007669"/>
    <property type="project" value="UniProtKB-KW"/>
</dbReference>
<dbReference type="PANTHER" id="PTHR46688">
    <property type="entry name" value="ADP-RIBOSYLATION FACTOR-LIKE PROTEIN 16"/>
    <property type="match status" value="1"/>
</dbReference>
<dbReference type="Pfam" id="PF00025">
    <property type="entry name" value="Arf"/>
    <property type="match status" value="1"/>
</dbReference>
<evidence type="ECO:0000256" key="1">
    <source>
        <dbReference type="ARBA" id="ARBA00022741"/>
    </source>
</evidence>
<dbReference type="SUPFAM" id="SSF52540">
    <property type="entry name" value="P-loop containing nucleoside triphosphate hydrolases"/>
    <property type="match status" value="1"/>
</dbReference>
<dbReference type="GO" id="GO:0005525">
    <property type="term" value="F:GTP binding"/>
    <property type="evidence" value="ECO:0007669"/>
    <property type="project" value="UniProtKB-KW"/>
</dbReference>